<evidence type="ECO:0000259" key="1">
    <source>
        <dbReference type="Pfam" id="PF01408"/>
    </source>
</evidence>
<dbReference type="Gene3D" id="3.30.360.10">
    <property type="entry name" value="Dihydrodipicolinate Reductase, domain 2"/>
    <property type="match status" value="1"/>
</dbReference>
<evidence type="ECO:0000313" key="4">
    <source>
        <dbReference type="Proteomes" id="UP000254060"/>
    </source>
</evidence>
<dbReference type="InterPro" id="IPR051317">
    <property type="entry name" value="Gfo/Idh/MocA_oxidoreduct"/>
</dbReference>
<organism evidence="3 4">
    <name type="scientific">Exiguobacterium aurantiacum</name>
    <dbReference type="NCBI Taxonomy" id="33987"/>
    <lineage>
        <taxon>Bacteria</taxon>
        <taxon>Bacillati</taxon>
        <taxon>Bacillota</taxon>
        <taxon>Bacilli</taxon>
        <taxon>Bacillales</taxon>
        <taxon>Bacillales Family XII. Incertae Sedis</taxon>
        <taxon>Exiguobacterium</taxon>
    </lineage>
</organism>
<name>A0A377FQ48_9BACL</name>
<dbReference type="InterPro" id="IPR048477">
    <property type="entry name" value="YceM-like_C"/>
</dbReference>
<dbReference type="PANTHER" id="PTHR43708:SF4">
    <property type="entry name" value="OXIDOREDUCTASE YCEM-RELATED"/>
    <property type="match status" value="1"/>
</dbReference>
<evidence type="ECO:0000313" key="3">
    <source>
        <dbReference type="EMBL" id="STO06950.1"/>
    </source>
</evidence>
<dbReference type="RefSeq" id="WP_029334128.1">
    <property type="nucleotide sequence ID" value="NZ_UGGP01000001.1"/>
</dbReference>
<dbReference type="Gene3D" id="3.40.50.720">
    <property type="entry name" value="NAD(P)-binding Rossmann-like Domain"/>
    <property type="match status" value="1"/>
</dbReference>
<accession>A0A377FQ48</accession>
<dbReference type="EMBL" id="UGGP01000001">
    <property type="protein sequence ID" value="STO06950.1"/>
    <property type="molecule type" value="Genomic_DNA"/>
</dbReference>
<dbReference type="PANTHER" id="PTHR43708">
    <property type="entry name" value="CONSERVED EXPRESSED OXIDOREDUCTASE (EUROFUNG)"/>
    <property type="match status" value="1"/>
</dbReference>
<protein>
    <submittedName>
        <fullName evidence="3">Virulence factor mviM homolog</fullName>
    </submittedName>
</protein>
<gene>
    <name evidence="3" type="primary">mviM_1</name>
    <name evidence="3" type="ORF">NCTC13163_00291</name>
</gene>
<dbReference type="AlphaFoldDB" id="A0A377FQ48"/>
<dbReference type="Proteomes" id="UP000254060">
    <property type="component" value="Unassembled WGS sequence"/>
</dbReference>
<dbReference type="Pfam" id="PF21378">
    <property type="entry name" value="YceM-like_C"/>
    <property type="match status" value="1"/>
</dbReference>
<dbReference type="SUPFAM" id="SSF51735">
    <property type="entry name" value="NAD(P)-binding Rossmann-fold domains"/>
    <property type="match status" value="1"/>
</dbReference>
<reference evidence="3 4" key="1">
    <citation type="submission" date="2018-06" db="EMBL/GenBank/DDBJ databases">
        <authorList>
            <consortium name="Pathogen Informatics"/>
            <person name="Doyle S."/>
        </authorList>
    </citation>
    <scope>NUCLEOTIDE SEQUENCE [LARGE SCALE GENOMIC DNA]</scope>
    <source>
        <strain evidence="3 4">NCTC13163</strain>
    </source>
</reference>
<dbReference type="OrthoDB" id="9815825at2"/>
<dbReference type="InterPro" id="IPR036291">
    <property type="entry name" value="NAD(P)-bd_dom_sf"/>
</dbReference>
<dbReference type="InterPro" id="IPR000683">
    <property type="entry name" value="Gfo/Idh/MocA-like_OxRdtase_N"/>
</dbReference>
<proteinExistence type="predicted"/>
<dbReference type="Pfam" id="PF01408">
    <property type="entry name" value="GFO_IDH_MocA"/>
    <property type="match status" value="1"/>
</dbReference>
<dbReference type="STRING" id="1397694.GCA_000702585_00810"/>
<sequence length="303" mass="33699">MRKPKIGVVGLGGIAQKAYLPILTNSTSFELIGAFSPTVAKREAICRAYRMESFSGLLELASSVDAAFVHSATDTHYDVVSTLLTHGVDVYVDKPLAATVEDASRLVDIADQNKRKLMVGFNRRFAPMYQHVKQAGPFHMIDFVKHRGNGLRGHDYQFTLLDDYLHVVDTLRYLSSGTLRLVTGQLETTQTNGLHFARHVWQDDHGLHTTAMHRKAGVNHEGVVAVTDDLRLTVEEMVTLHRHGNGTHTTETFGSWDTLLTQRGFQGAIDHFIEAVTDDTPILTDGREGLITQQMVTDLFSSR</sequence>
<dbReference type="GO" id="GO:0000166">
    <property type="term" value="F:nucleotide binding"/>
    <property type="evidence" value="ECO:0007669"/>
    <property type="project" value="InterPro"/>
</dbReference>
<evidence type="ECO:0000259" key="2">
    <source>
        <dbReference type="Pfam" id="PF21378"/>
    </source>
</evidence>
<feature type="domain" description="Gfo/Idh/MocA-like oxidoreductase N-terminal" evidence="1">
    <location>
        <begin position="5"/>
        <end position="121"/>
    </location>
</feature>
<feature type="domain" description="YceM-like C-terminal" evidence="2">
    <location>
        <begin position="127"/>
        <end position="241"/>
    </location>
</feature>
<dbReference type="SUPFAM" id="SSF55347">
    <property type="entry name" value="Glyceraldehyde-3-phosphate dehydrogenase-like, C-terminal domain"/>
    <property type="match status" value="1"/>
</dbReference>